<comment type="catalytic activity">
    <reaction evidence="1 7">
        <text>Thiol-dependent hydrolysis of ester, thioester, amide, peptide and isopeptide bonds formed by the C-terminal Gly of ubiquitin (a 76-residue protein attached to proteins as an intracellular targeting signal).</text>
        <dbReference type="EC" id="3.4.19.12"/>
    </reaction>
</comment>
<feature type="domain" description="Ubiquitin-like" evidence="8">
    <location>
        <begin position="1"/>
        <end position="53"/>
    </location>
</feature>
<dbReference type="InterPro" id="IPR044635">
    <property type="entry name" value="UBP14-like"/>
</dbReference>
<comment type="similarity">
    <text evidence="2">Belongs to the peptidase C19 family. USP14/UBP6 subfamily.</text>
</comment>
<dbReference type="PROSITE" id="PS00973">
    <property type="entry name" value="USP_2"/>
    <property type="match status" value="1"/>
</dbReference>
<keyword evidence="11" id="KW-1185">Reference proteome</keyword>
<evidence type="ECO:0000256" key="4">
    <source>
        <dbReference type="ARBA" id="ARBA00022786"/>
    </source>
</evidence>
<dbReference type="GO" id="GO:0043161">
    <property type="term" value="P:proteasome-mediated ubiquitin-dependent protein catabolic process"/>
    <property type="evidence" value="ECO:0007669"/>
    <property type="project" value="InterPro"/>
</dbReference>
<keyword evidence="5 7" id="KW-0378">Hydrolase</keyword>
<dbReference type="EMBL" id="CAJGYM010000006">
    <property type="protein sequence ID" value="CAD6187331.1"/>
    <property type="molecule type" value="Genomic_DNA"/>
</dbReference>
<feature type="domain" description="USP" evidence="9">
    <location>
        <begin position="101"/>
        <end position="460"/>
    </location>
</feature>
<reference evidence="10" key="1">
    <citation type="submission" date="2020-10" db="EMBL/GenBank/DDBJ databases">
        <authorList>
            <person name="Kikuchi T."/>
        </authorList>
    </citation>
    <scope>NUCLEOTIDE SEQUENCE</scope>
    <source>
        <strain evidence="10">NKZ352</strain>
    </source>
</reference>
<evidence type="ECO:0000313" key="11">
    <source>
        <dbReference type="Proteomes" id="UP000835052"/>
    </source>
</evidence>
<dbReference type="PROSITE" id="PS50053">
    <property type="entry name" value="UBIQUITIN_2"/>
    <property type="match status" value="1"/>
</dbReference>
<evidence type="ECO:0000256" key="6">
    <source>
        <dbReference type="ARBA" id="ARBA00022807"/>
    </source>
</evidence>
<evidence type="ECO:0000259" key="9">
    <source>
        <dbReference type="PROSITE" id="PS50235"/>
    </source>
</evidence>
<gene>
    <name evidence="10" type="ORF">CAUJ_LOCUS3250</name>
</gene>
<dbReference type="AlphaFoldDB" id="A0A8S1GW90"/>
<evidence type="ECO:0000259" key="8">
    <source>
        <dbReference type="PROSITE" id="PS50053"/>
    </source>
</evidence>
<evidence type="ECO:0000313" key="10">
    <source>
        <dbReference type="EMBL" id="CAD6187331.1"/>
    </source>
</evidence>
<evidence type="ECO:0000256" key="5">
    <source>
        <dbReference type="ARBA" id="ARBA00022801"/>
    </source>
</evidence>
<dbReference type="GO" id="GO:0016579">
    <property type="term" value="P:protein deubiquitination"/>
    <property type="evidence" value="ECO:0007669"/>
    <property type="project" value="InterPro"/>
</dbReference>
<dbReference type="SUPFAM" id="SSF54001">
    <property type="entry name" value="Cysteine proteinases"/>
    <property type="match status" value="1"/>
</dbReference>
<dbReference type="PROSITE" id="PS50235">
    <property type="entry name" value="USP_3"/>
    <property type="match status" value="1"/>
</dbReference>
<dbReference type="PROSITE" id="PS00972">
    <property type="entry name" value="USP_1"/>
    <property type="match status" value="1"/>
</dbReference>
<dbReference type="EC" id="3.4.19.12" evidence="7"/>
<evidence type="ECO:0000256" key="3">
    <source>
        <dbReference type="ARBA" id="ARBA00022670"/>
    </source>
</evidence>
<dbReference type="OrthoDB" id="333239at2759"/>
<dbReference type="InterPro" id="IPR028889">
    <property type="entry name" value="USP"/>
</dbReference>
<accession>A0A8S1GW90</accession>
<dbReference type="PANTHER" id="PTHR43982:SF1">
    <property type="entry name" value="UBIQUITIN CARBOXYL-TERMINAL HYDROLASE 14"/>
    <property type="match status" value="1"/>
</dbReference>
<dbReference type="PANTHER" id="PTHR43982">
    <property type="entry name" value="UBIQUITIN CARBOXYL-TERMINAL HYDROLASE"/>
    <property type="match status" value="1"/>
</dbReference>
<dbReference type="GO" id="GO:0061136">
    <property type="term" value="P:regulation of proteasomal protein catabolic process"/>
    <property type="evidence" value="ECO:0007669"/>
    <property type="project" value="TreeGrafter"/>
</dbReference>
<dbReference type="InterPro" id="IPR001394">
    <property type="entry name" value="Peptidase_C19_UCH"/>
</dbReference>
<dbReference type="GO" id="GO:0004843">
    <property type="term" value="F:cysteine-type deubiquitinase activity"/>
    <property type="evidence" value="ECO:0007669"/>
    <property type="project" value="UniProtKB-UniRule"/>
</dbReference>
<dbReference type="InterPro" id="IPR029071">
    <property type="entry name" value="Ubiquitin-like_domsf"/>
</dbReference>
<evidence type="ECO:0000256" key="2">
    <source>
        <dbReference type="ARBA" id="ARBA00008739"/>
    </source>
</evidence>
<dbReference type="Gene3D" id="3.90.70.10">
    <property type="entry name" value="Cysteine proteinases"/>
    <property type="match status" value="1"/>
</dbReference>
<sequence length="476" mass="53833">MVLVNVKWGREKYEVDLNIDESPLLFKSQLFALTNVLPDRQKLLAKGRTIGDESWEGLTVTPGMMFMMMGSSAPIPQAPVPGGFDKDDHPLEPRKAVILPLGLGNLGNTCYFNSVLQMLQVVPEVHSTLKATKHPRISLLSEMSKTFTIINDPEYAEDNTHVQPFVLLETLRTHFPQFGSVSASGTMEQQDANECYTVLLNTVLASTDRNTESRDNARKYFGGRFEVKTKCIESEEEEVTTSSETFYQLSCFLNQDVKYIQTGIKCGMKEEIEKYSNVLGRNSKWLKEELIARLPKYVSIQLVRFFYKENSQTSAKVLKDVKFPMMLDLYDVCTPELQAKLQPMRACIKEEEDAKIEIEQKKKLMDKDEAKKFKDNGEVLPSEFEDDIGSNNSGFYELQAVVSHKGRTVKSGHYVAWIKSEGKWLLCDDENVTPVDAENVLKTSGGGDWHTAYILLYGARQVKKYPAPAAEPEPMN</sequence>
<dbReference type="Proteomes" id="UP000835052">
    <property type="component" value="Unassembled WGS sequence"/>
</dbReference>
<protein>
    <recommendedName>
        <fullName evidence="7">Ubiquitin carboxyl-terminal hydrolase</fullName>
        <ecNumber evidence="7">3.4.19.12</ecNumber>
    </recommendedName>
</protein>
<dbReference type="Pfam" id="PF00443">
    <property type="entry name" value="UCH"/>
    <property type="match status" value="1"/>
</dbReference>
<dbReference type="InterPro" id="IPR038765">
    <property type="entry name" value="Papain-like_cys_pep_sf"/>
</dbReference>
<keyword evidence="6 7" id="KW-0788">Thiol protease</keyword>
<keyword evidence="3 7" id="KW-0645">Protease</keyword>
<dbReference type="Gene3D" id="3.10.20.90">
    <property type="entry name" value="Phosphatidylinositol 3-kinase Catalytic Subunit, Chain A, domain 1"/>
    <property type="match status" value="1"/>
</dbReference>
<evidence type="ECO:0000256" key="7">
    <source>
        <dbReference type="RuleBase" id="RU366025"/>
    </source>
</evidence>
<organism evidence="10 11">
    <name type="scientific">Caenorhabditis auriculariae</name>
    <dbReference type="NCBI Taxonomy" id="2777116"/>
    <lineage>
        <taxon>Eukaryota</taxon>
        <taxon>Metazoa</taxon>
        <taxon>Ecdysozoa</taxon>
        <taxon>Nematoda</taxon>
        <taxon>Chromadorea</taxon>
        <taxon>Rhabditida</taxon>
        <taxon>Rhabditina</taxon>
        <taxon>Rhabditomorpha</taxon>
        <taxon>Rhabditoidea</taxon>
        <taxon>Rhabditidae</taxon>
        <taxon>Peloderinae</taxon>
        <taxon>Caenorhabditis</taxon>
    </lineage>
</organism>
<proteinExistence type="inferred from homology"/>
<dbReference type="SMART" id="SM00213">
    <property type="entry name" value="UBQ"/>
    <property type="match status" value="1"/>
</dbReference>
<keyword evidence="4 7" id="KW-0833">Ubl conjugation pathway</keyword>
<comment type="caution">
    <text evidence="10">The sequence shown here is derived from an EMBL/GenBank/DDBJ whole genome shotgun (WGS) entry which is preliminary data.</text>
</comment>
<dbReference type="GO" id="GO:0070628">
    <property type="term" value="F:proteasome binding"/>
    <property type="evidence" value="ECO:0007669"/>
    <property type="project" value="TreeGrafter"/>
</dbReference>
<name>A0A8S1GW90_9PELO</name>
<dbReference type="InterPro" id="IPR018200">
    <property type="entry name" value="USP_CS"/>
</dbReference>
<evidence type="ECO:0000256" key="1">
    <source>
        <dbReference type="ARBA" id="ARBA00000707"/>
    </source>
</evidence>
<dbReference type="SUPFAM" id="SSF54236">
    <property type="entry name" value="Ubiquitin-like"/>
    <property type="match status" value="1"/>
</dbReference>
<dbReference type="InterPro" id="IPR000626">
    <property type="entry name" value="Ubiquitin-like_dom"/>
</dbReference>